<keyword evidence="2" id="KW-1185">Reference proteome</keyword>
<gene>
    <name evidence="1" type="ORF">RBEAN4_0554</name>
</gene>
<evidence type="ECO:0000313" key="2">
    <source>
        <dbReference type="Proteomes" id="UP000033661"/>
    </source>
</evidence>
<dbReference type="AlphaFoldDB" id="A0A0F3QAI1"/>
<evidence type="ECO:0000313" key="1">
    <source>
        <dbReference type="EMBL" id="KJV89575.1"/>
    </source>
</evidence>
<dbReference type="EMBL" id="LAOI01000001">
    <property type="protein sequence ID" value="KJV89575.1"/>
    <property type="molecule type" value="Genomic_DNA"/>
</dbReference>
<dbReference type="PATRIC" id="fig|1359193.3.peg.538"/>
<organism evidence="1 2">
    <name type="scientific">Rickettsia bellii str. RML An4</name>
    <dbReference type="NCBI Taxonomy" id="1359193"/>
    <lineage>
        <taxon>Bacteria</taxon>
        <taxon>Pseudomonadati</taxon>
        <taxon>Pseudomonadota</taxon>
        <taxon>Alphaproteobacteria</taxon>
        <taxon>Rickettsiales</taxon>
        <taxon>Rickettsiaceae</taxon>
        <taxon>Rickettsieae</taxon>
        <taxon>Rickettsia</taxon>
        <taxon>belli group</taxon>
    </lineage>
</organism>
<accession>A0A0F3QAI1</accession>
<protein>
    <submittedName>
        <fullName evidence="1">AsmA-like C-terminal region family protein</fullName>
    </submittedName>
</protein>
<reference evidence="1 2" key="1">
    <citation type="submission" date="2015-02" db="EMBL/GenBank/DDBJ databases">
        <title>Genome Sequencing of Rickettsiales.</title>
        <authorList>
            <person name="Daugherty S.C."/>
            <person name="Su Q."/>
            <person name="Abolude K."/>
            <person name="Beier-Sexton M."/>
            <person name="Carlyon J.A."/>
            <person name="Carter R."/>
            <person name="Day N.P."/>
            <person name="Dumler S.J."/>
            <person name="Dyachenko V."/>
            <person name="Godinez A."/>
            <person name="Kurtti T.J."/>
            <person name="Lichay M."/>
            <person name="Mullins K.E."/>
            <person name="Ott S."/>
            <person name="Pappas-Brown V."/>
            <person name="Paris D.H."/>
            <person name="Patel P."/>
            <person name="Richards A.L."/>
            <person name="Sadzewicz L."/>
            <person name="Sears K."/>
            <person name="Seidman D."/>
            <person name="Sengamalay N."/>
            <person name="Stenos J."/>
            <person name="Tallon L.J."/>
            <person name="Vincent G."/>
            <person name="Fraser C.M."/>
            <person name="Munderloh U."/>
            <person name="Dunning-Hotopp J.C."/>
        </authorList>
    </citation>
    <scope>NUCLEOTIDE SEQUENCE [LARGE SCALE GENOMIC DNA]</scope>
    <source>
        <strain evidence="1 2">RML An4</strain>
    </source>
</reference>
<dbReference type="InterPro" id="IPR052894">
    <property type="entry name" value="AsmA-related"/>
</dbReference>
<dbReference type="GO" id="GO:0005886">
    <property type="term" value="C:plasma membrane"/>
    <property type="evidence" value="ECO:0007669"/>
    <property type="project" value="TreeGrafter"/>
</dbReference>
<dbReference type="PANTHER" id="PTHR30441">
    <property type="entry name" value="DUF748 DOMAIN-CONTAINING PROTEIN"/>
    <property type="match status" value="1"/>
</dbReference>
<sequence>MIKKIIAGIIISCSLLLFLFFGALSLVNYNSVASNFTNRLGIANENIGKIKINKFPIPYLAIESIKEEGKLYLEEVKVYFSFWSLIKFSPQISRLEILDAKIYADSKMLNIYNNEELIDKFFKYKLQNINLNITNLNIINKQDYSILNFSNCSLKKENLASNYIFKTTNNELGTISGSINKNENIVNFSFDIDNKDYNFKLSQIYKDFKLDSGSGEYNIKNLALAMYNILPDLSHILNKLNQTDVVNIKFNILNSEDAVELKDIVVESQFITGGGVISIAKNDNTTGTVNLNFSKIDLNSIVSSNTSVTFNTAPSNIRFIFADKLLKINIVIDEVILSNNNTLEKVTFTSSLSKGTLKIDECLGSIKPDGEFKLLGNVTQNSIRSMFDGQIYLKHNDFNSLLNILGFADITVKDAIPFTLSSELKLTLIDLFFKDLSLKTDNLSLSGNFSGKFIAQTPHLNATLSISSLDLTKNSYPVISPFIEFVQGLTKDMKSLDYPSKFIPIRTNPYTINLDILVDGVKYNNQIFDKMNLLAKISPASVKISNLDLKTNNSYLSTSWNLDASSVLPSLTVEIKDGSLSTDLLSPAKLLDLRNKLVNDYSLDKVTLQIYGNLSSLSQNDLVLKNVKFYAVNNNNLLQFNNIEAELLGGKLQGSGNILLDPYSLNFVYALNTIDLDKTSALLPKIFAASEGEISISGSFSTNGNTLQNQLYNLTSKSQFAINVITVNNFNIDSFIQKINNYDYNVSNLDKDINSAITTGQQRITGISGNIDLQKGIALLKDINFVTQYSTGAASFAVNIYNFDMDSSNILSFYIPSSLVKPDPKNTSSNADKSILSNLSLKIQGNMFAPKKTFNSSELKKLLIPQQTTTEATDLVNH</sequence>
<dbReference type="RefSeq" id="WP_045798865.1">
    <property type="nucleotide sequence ID" value="NZ_LAOI01000001.1"/>
</dbReference>
<dbReference type="GO" id="GO:0090313">
    <property type="term" value="P:regulation of protein targeting to membrane"/>
    <property type="evidence" value="ECO:0007669"/>
    <property type="project" value="TreeGrafter"/>
</dbReference>
<comment type="caution">
    <text evidence="1">The sequence shown here is derived from an EMBL/GenBank/DDBJ whole genome shotgun (WGS) entry which is preliminary data.</text>
</comment>
<proteinExistence type="predicted"/>
<dbReference type="PANTHER" id="PTHR30441:SF8">
    <property type="entry name" value="DUF748 DOMAIN-CONTAINING PROTEIN"/>
    <property type="match status" value="1"/>
</dbReference>
<name>A0A0F3QAI1_RICBE</name>
<dbReference type="Proteomes" id="UP000033661">
    <property type="component" value="Unassembled WGS sequence"/>
</dbReference>